<evidence type="ECO:0000256" key="5">
    <source>
        <dbReference type="ARBA" id="ARBA00047754"/>
    </source>
</evidence>
<dbReference type="Pfam" id="PF12637">
    <property type="entry name" value="TSCPD"/>
    <property type="match status" value="1"/>
</dbReference>
<dbReference type="EC" id="1.17.4.1" evidence="2"/>
<proteinExistence type="inferred from homology"/>
<dbReference type="NCBIfam" id="TIGR03905">
    <property type="entry name" value="TIGR03905_4_Cys"/>
    <property type="match status" value="1"/>
</dbReference>
<dbReference type="InterPro" id="IPR023806">
    <property type="entry name" value="CHP03905"/>
</dbReference>
<feature type="domain" description="TSCPD" evidence="6">
    <location>
        <begin position="5"/>
        <end position="77"/>
    </location>
</feature>
<dbReference type="GO" id="GO:0004748">
    <property type="term" value="F:ribonucleoside-diphosphate reductase activity, thioredoxin disulfide as acceptor"/>
    <property type="evidence" value="ECO:0007669"/>
    <property type="project" value="UniProtKB-EC"/>
</dbReference>
<evidence type="ECO:0000256" key="2">
    <source>
        <dbReference type="ARBA" id="ARBA00012274"/>
    </source>
</evidence>
<dbReference type="RefSeq" id="WP_174404637.1">
    <property type="nucleotide sequence ID" value="NZ_BLVO01000012.1"/>
</dbReference>
<sequence>MYTFTPSGVCAKQILFSITDGKIHNLQFVGGCPGSLTAITRLLEGQEVETVISTLAGLPCGKKNTSCPDQLALVLRDITDGNGDKHKQGPGLGQVIRSLNPFG</sequence>
<comment type="caution">
    <text evidence="7">The sequence shown here is derived from an EMBL/GenBank/DDBJ whole genome shotgun (WGS) entry which is preliminary data.</text>
</comment>
<evidence type="ECO:0000256" key="1">
    <source>
        <dbReference type="ARBA" id="ARBA00007405"/>
    </source>
</evidence>
<evidence type="ECO:0000256" key="3">
    <source>
        <dbReference type="ARBA" id="ARBA00022634"/>
    </source>
</evidence>
<evidence type="ECO:0000259" key="6">
    <source>
        <dbReference type="Pfam" id="PF12637"/>
    </source>
</evidence>
<dbReference type="InterPro" id="IPR024434">
    <property type="entry name" value="TSCPD_dom"/>
</dbReference>
<evidence type="ECO:0000256" key="4">
    <source>
        <dbReference type="ARBA" id="ARBA00022741"/>
    </source>
</evidence>
<evidence type="ECO:0000313" key="8">
    <source>
        <dbReference type="Proteomes" id="UP000503840"/>
    </source>
</evidence>
<keyword evidence="4" id="KW-0547">Nucleotide-binding</keyword>
<keyword evidence="8" id="KW-1185">Reference proteome</keyword>
<dbReference type="GO" id="GO:0000166">
    <property type="term" value="F:nucleotide binding"/>
    <property type="evidence" value="ECO:0007669"/>
    <property type="project" value="UniProtKB-KW"/>
</dbReference>
<dbReference type="GO" id="GO:0071897">
    <property type="term" value="P:DNA biosynthetic process"/>
    <property type="evidence" value="ECO:0007669"/>
    <property type="project" value="UniProtKB-KW"/>
</dbReference>
<comment type="similarity">
    <text evidence="1">Belongs to the ribonucleoside diphosphate reductase class-2 family.</text>
</comment>
<name>A0A7J0BIK5_9BACT</name>
<accession>A0A7J0BIK5</accession>
<gene>
    <name evidence="7" type="ORF">DSM101010T_13500</name>
</gene>
<keyword evidence="3" id="KW-0237">DNA synthesis</keyword>
<reference evidence="7 8" key="1">
    <citation type="submission" date="2020-05" db="EMBL/GenBank/DDBJ databases">
        <title>Draft genome sequence of Desulfovibrio sp. strain HN2T.</title>
        <authorList>
            <person name="Ueno A."/>
            <person name="Tamazawa S."/>
            <person name="Tamamura S."/>
            <person name="Murakami T."/>
            <person name="Kiyama T."/>
            <person name="Inomata H."/>
            <person name="Amano Y."/>
            <person name="Miyakawa K."/>
            <person name="Tamaki H."/>
            <person name="Naganuma T."/>
            <person name="Kaneko K."/>
        </authorList>
    </citation>
    <scope>NUCLEOTIDE SEQUENCE [LARGE SCALE GENOMIC DNA]</scope>
    <source>
        <strain evidence="7 8">HN2</strain>
    </source>
</reference>
<comment type="catalytic activity">
    <reaction evidence="5">
        <text>a 2'-deoxyribonucleoside 5'-diphosphate + [thioredoxin]-disulfide + H2O = a ribonucleoside 5'-diphosphate + [thioredoxin]-dithiol</text>
        <dbReference type="Rhea" id="RHEA:23252"/>
        <dbReference type="Rhea" id="RHEA-COMP:10698"/>
        <dbReference type="Rhea" id="RHEA-COMP:10700"/>
        <dbReference type="ChEBI" id="CHEBI:15377"/>
        <dbReference type="ChEBI" id="CHEBI:29950"/>
        <dbReference type="ChEBI" id="CHEBI:50058"/>
        <dbReference type="ChEBI" id="CHEBI:57930"/>
        <dbReference type="ChEBI" id="CHEBI:73316"/>
        <dbReference type="EC" id="1.17.4.1"/>
    </reaction>
</comment>
<protein>
    <recommendedName>
        <fullName evidence="2">ribonucleoside-diphosphate reductase</fullName>
        <ecNumber evidence="2">1.17.4.1</ecNumber>
    </recommendedName>
</protein>
<organism evidence="7 8">
    <name type="scientific">Desulfovibrio subterraneus</name>
    <dbReference type="NCBI Taxonomy" id="2718620"/>
    <lineage>
        <taxon>Bacteria</taxon>
        <taxon>Pseudomonadati</taxon>
        <taxon>Thermodesulfobacteriota</taxon>
        <taxon>Desulfovibrionia</taxon>
        <taxon>Desulfovibrionales</taxon>
        <taxon>Desulfovibrionaceae</taxon>
        <taxon>Desulfovibrio</taxon>
    </lineage>
</organism>
<dbReference type="EMBL" id="BLVO01000012">
    <property type="protein sequence ID" value="GFM32985.1"/>
    <property type="molecule type" value="Genomic_DNA"/>
</dbReference>
<evidence type="ECO:0000313" key="7">
    <source>
        <dbReference type="EMBL" id="GFM32985.1"/>
    </source>
</evidence>
<dbReference type="Proteomes" id="UP000503840">
    <property type="component" value="Unassembled WGS sequence"/>
</dbReference>
<dbReference type="AlphaFoldDB" id="A0A7J0BIK5"/>